<dbReference type="Gene3D" id="3.30.450.20">
    <property type="entry name" value="PAS domain"/>
    <property type="match status" value="4"/>
</dbReference>
<accession>A0ABW2DLP5</accession>
<dbReference type="SUPFAM" id="SSF55874">
    <property type="entry name" value="ATPase domain of HSP90 chaperone/DNA topoisomerase II/histidine kinase"/>
    <property type="match status" value="1"/>
</dbReference>
<dbReference type="InterPro" id="IPR003594">
    <property type="entry name" value="HATPase_dom"/>
</dbReference>
<dbReference type="SUPFAM" id="SSF47384">
    <property type="entry name" value="Homodimeric domain of signal transducing histidine kinase"/>
    <property type="match status" value="1"/>
</dbReference>
<evidence type="ECO:0000256" key="5">
    <source>
        <dbReference type="ARBA" id="ARBA00022777"/>
    </source>
</evidence>
<dbReference type="NCBIfam" id="TIGR00229">
    <property type="entry name" value="sensory_box"/>
    <property type="match status" value="1"/>
</dbReference>
<dbReference type="PROSITE" id="PS50109">
    <property type="entry name" value="HIS_KIN"/>
    <property type="match status" value="1"/>
</dbReference>
<feature type="coiled-coil region" evidence="6">
    <location>
        <begin position="585"/>
        <end position="619"/>
    </location>
</feature>
<evidence type="ECO:0000256" key="3">
    <source>
        <dbReference type="ARBA" id="ARBA00022553"/>
    </source>
</evidence>
<keyword evidence="6" id="KW-0175">Coiled coil</keyword>
<organism evidence="8 9">
    <name type="scientific">Rufibacter roseus</name>
    <dbReference type="NCBI Taxonomy" id="1567108"/>
    <lineage>
        <taxon>Bacteria</taxon>
        <taxon>Pseudomonadati</taxon>
        <taxon>Bacteroidota</taxon>
        <taxon>Cytophagia</taxon>
        <taxon>Cytophagales</taxon>
        <taxon>Hymenobacteraceae</taxon>
        <taxon>Rufibacter</taxon>
    </lineage>
</organism>
<protein>
    <recommendedName>
        <fullName evidence="2">histidine kinase</fullName>
        <ecNumber evidence="2">2.7.13.3</ecNumber>
    </recommendedName>
</protein>
<dbReference type="PANTHER" id="PTHR43304:SF1">
    <property type="entry name" value="PAC DOMAIN-CONTAINING PROTEIN"/>
    <property type="match status" value="1"/>
</dbReference>
<sequence length="858" mass="97613">MVTNPDAALDHSTLNDTLPYHKIFESQSGLVLVLSSKLTILAATDAYLRETLTVRKEIIGRHVFDVFPDNPELQEKSPSWKLKASFDQVLSTGQPHQIDIFQYDIPDPAHPGQFLERYWETINTPVHDAQGNLSHIIHETKNVTESEKAKQQLNKSIEREKAALTEAELQRYRLERLFEQAPAAMAMLEGPELVFKVLNSSYQQLFPGRKLKGLPLFEALPELREQVVYDIMQNVYTTGETFEGKEILIPVARYQDQPVEDIYWNFIYQALYDANGQVNGILIFALDVTEFVNNRQQVEKSAETLQALNRSLEERVAVRTKELESAKASAEMQWNRLKDMFMQAPTAICILDGPELTYQLINPVYQKIFPGRELLNKPLMVALPELEGTPIPDLLQNVYRTGETYVASELPVMLARHQGGSLEEIYWNFTYQARYNSQGEIDGVMVFAYEVTDQVQARKAVEDSARQLRLITDSLPVLISYLDKEERYQFTNKAYETWFPMKTTDLIGKRAKDVLGEKAYDTVKGYMTRTLAGEKVDYEATMPYRDGFTRHTKTSFVPDVQNGKVEGFYAMVMDVTDQVESRKKAERSAQEAKAMALEAAKANEELRRVNKDLGIANKRLTHTNIDLDNFIYAASHDLKAPITNIEMLLDELLRELPQETLQQKEVDSLAKMMQGSIERFKKTISSLTEITKLQKENSQQKILVDLAQMVEEVKLDLHKTIVKSGAQIEVDVETALSISFSEKNLRSIVYNLLSNAIKYRHPDRIPRIAIRCHTEEENLVLTVQDNGLGLSTAQQEKLFSMFRRFHDHVEGTGVGLYMVKRIVDNAGGKIKVESTLGEGSTFSVSFKKEASPVPVPTL</sequence>
<dbReference type="RefSeq" id="WP_082882824.1">
    <property type="nucleotide sequence ID" value="NZ_JBHSYQ010000003.1"/>
</dbReference>
<comment type="caution">
    <text evidence="8">The sequence shown here is derived from an EMBL/GenBank/DDBJ whole genome shotgun (WGS) entry which is preliminary data.</text>
</comment>
<dbReference type="PANTHER" id="PTHR43304">
    <property type="entry name" value="PHYTOCHROME-LIKE PROTEIN CPH1"/>
    <property type="match status" value="1"/>
</dbReference>
<dbReference type="EMBL" id="JBHSYQ010000003">
    <property type="protein sequence ID" value="MFC6997226.1"/>
    <property type="molecule type" value="Genomic_DNA"/>
</dbReference>
<dbReference type="InterPro" id="IPR003661">
    <property type="entry name" value="HisK_dim/P_dom"/>
</dbReference>
<dbReference type="EC" id="2.7.13.3" evidence="2"/>
<comment type="catalytic activity">
    <reaction evidence="1">
        <text>ATP + protein L-histidine = ADP + protein N-phospho-L-histidine.</text>
        <dbReference type="EC" id="2.7.13.3"/>
    </reaction>
</comment>
<keyword evidence="3" id="KW-0597">Phosphoprotein</keyword>
<evidence type="ECO:0000256" key="4">
    <source>
        <dbReference type="ARBA" id="ARBA00022679"/>
    </source>
</evidence>
<reference evidence="9" key="1">
    <citation type="journal article" date="2019" name="Int. J. Syst. Evol. Microbiol.">
        <title>The Global Catalogue of Microorganisms (GCM) 10K type strain sequencing project: providing services to taxonomists for standard genome sequencing and annotation.</title>
        <authorList>
            <consortium name="The Broad Institute Genomics Platform"/>
            <consortium name="The Broad Institute Genome Sequencing Center for Infectious Disease"/>
            <person name="Wu L."/>
            <person name="Ma J."/>
        </authorList>
    </citation>
    <scope>NUCLEOTIDE SEQUENCE [LARGE SCALE GENOMIC DNA]</scope>
    <source>
        <strain evidence="9">CGMCC 4.7393</strain>
    </source>
</reference>
<dbReference type="Pfam" id="PF02518">
    <property type="entry name" value="HATPase_c"/>
    <property type="match status" value="1"/>
</dbReference>
<dbReference type="InterPro" id="IPR052162">
    <property type="entry name" value="Sensor_kinase/Photoreceptor"/>
</dbReference>
<dbReference type="Pfam" id="PF08448">
    <property type="entry name" value="PAS_4"/>
    <property type="match status" value="3"/>
</dbReference>
<evidence type="ECO:0000259" key="7">
    <source>
        <dbReference type="PROSITE" id="PS50109"/>
    </source>
</evidence>
<dbReference type="InterPro" id="IPR036097">
    <property type="entry name" value="HisK_dim/P_sf"/>
</dbReference>
<name>A0ABW2DLP5_9BACT</name>
<evidence type="ECO:0000256" key="6">
    <source>
        <dbReference type="SAM" id="Coils"/>
    </source>
</evidence>
<evidence type="ECO:0000313" key="9">
    <source>
        <dbReference type="Proteomes" id="UP001596405"/>
    </source>
</evidence>
<dbReference type="PRINTS" id="PR00344">
    <property type="entry name" value="BCTRLSENSOR"/>
</dbReference>
<dbReference type="InterPro" id="IPR004358">
    <property type="entry name" value="Sig_transdc_His_kin-like_C"/>
</dbReference>
<evidence type="ECO:0000256" key="1">
    <source>
        <dbReference type="ARBA" id="ARBA00000085"/>
    </source>
</evidence>
<dbReference type="InterPro" id="IPR000014">
    <property type="entry name" value="PAS"/>
</dbReference>
<proteinExistence type="predicted"/>
<evidence type="ECO:0000256" key="2">
    <source>
        <dbReference type="ARBA" id="ARBA00012438"/>
    </source>
</evidence>
<dbReference type="InterPro" id="IPR035965">
    <property type="entry name" value="PAS-like_dom_sf"/>
</dbReference>
<feature type="coiled-coil region" evidence="6">
    <location>
        <begin position="143"/>
        <end position="177"/>
    </location>
</feature>
<evidence type="ECO:0000313" key="8">
    <source>
        <dbReference type="EMBL" id="MFC6997226.1"/>
    </source>
</evidence>
<dbReference type="SMART" id="SM00387">
    <property type="entry name" value="HATPase_c"/>
    <property type="match status" value="1"/>
</dbReference>
<gene>
    <name evidence="8" type="ORF">ACFQHR_06295</name>
</gene>
<dbReference type="CDD" id="cd00082">
    <property type="entry name" value="HisKA"/>
    <property type="match status" value="1"/>
</dbReference>
<dbReference type="Proteomes" id="UP001596405">
    <property type="component" value="Unassembled WGS sequence"/>
</dbReference>
<dbReference type="InterPro" id="IPR005467">
    <property type="entry name" value="His_kinase_dom"/>
</dbReference>
<feature type="domain" description="Histidine kinase" evidence="7">
    <location>
        <begin position="633"/>
        <end position="850"/>
    </location>
</feature>
<keyword evidence="4" id="KW-0808">Transferase</keyword>
<dbReference type="InterPro" id="IPR013656">
    <property type="entry name" value="PAS_4"/>
</dbReference>
<keyword evidence="9" id="KW-1185">Reference proteome</keyword>
<dbReference type="InterPro" id="IPR036890">
    <property type="entry name" value="HATPase_C_sf"/>
</dbReference>
<dbReference type="Gene3D" id="1.10.287.130">
    <property type="match status" value="1"/>
</dbReference>
<keyword evidence="5" id="KW-0418">Kinase</keyword>
<dbReference type="SMART" id="SM00091">
    <property type="entry name" value="PAS"/>
    <property type="match status" value="4"/>
</dbReference>
<dbReference type="SUPFAM" id="SSF55785">
    <property type="entry name" value="PYP-like sensor domain (PAS domain)"/>
    <property type="match status" value="4"/>
</dbReference>
<dbReference type="SMART" id="SM00388">
    <property type="entry name" value="HisKA"/>
    <property type="match status" value="1"/>
</dbReference>
<dbReference type="Gene3D" id="3.30.565.10">
    <property type="entry name" value="Histidine kinase-like ATPase, C-terminal domain"/>
    <property type="match status" value="1"/>
</dbReference>